<dbReference type="FunFam" id="3.40.80.10:FF:000006">
    <property type="entry name" value="N-acetylmuramoyl-L-alanine amidase"/>
    <property type="match status" value="1"/>
</dbReference>
<dbReference type="GO" id="GO:0008745">
    <property type="term" value="F:N-acetylmuramoyl-L-alanine amidase activity"/>
    <property type="evidence" value="ECO:0007669"/>
    <property type="project" value="UniProtKB-EC"/>
</dbReference>
<keyword evidence="7" id="KW-1185">Reference proteome</keyword>
<dbReference type="GO" id="GO:0071555">
    <property type="term" value="P:cell wall organization"/>
    <property type="evidence" value="ECO:0007669"/>
    <property type="project" value="UniProtKB-KW"/>
</dbReference>
<dbReference type="SMART" id="SM00644">
    <property type="entry name" value="Ami_2"/>
    <property type="match status" value="1"/>
</dbReference>
<dbReference type="Proteomes" id="UP000029453">
    <property type="component" value="Unassembled WGS sequence"/>
</dbReference>
<dbReference type="SUPFAM" id="SSF55846">
    <property type="entry name" value="N-acetylmuramoyl-L-alanine amidase-like"/>
    <property type="match status" value="1"/>
</dbReference>
<dbReference type="CDD" id="cd06583">
    <property type="entry name" value="PGRP"/>
    <property type="match status" value="1"/>
</dbReference>
<evidence type="ECO:0000313" key="6">
    <source>
        <dbReference type="EMBL" id="GAC43000.1"/>
    </source>
</evidence>
<evidence type="ECO:0000256" key="4">
    <source>
        <dbReference type="ARBA" id="ARBA00023316"/>
    </source>
</evidence>
<name>M9LIM6_PAEPP</name>
<dbReference type="InterPro" id="IPR002502">
    <property type="entry name" value="Amidase_domain"/>
</dbReference>
<dbReference type="InterPro" id="IPR036505">
    <property type="entry name" value="Amidase/PGRP_sf"/>
</dbReference>
<accession>M9LIM6</accession>
<feature type="domain" description="N-acetylmuramoyl-L-alanine amidase" evidence="5">
    <location>
        <begin position="166"/>
        <end position="305"/>
    </location>
</feature>
<dbReference type="PANTHER" id="PTHR30417:SF1">
    <property type="entry name" value="N-ACETYLMURAMOYL-L-ALANINE AMIDASE AMID"/>
    <property type="match status" value="1"/>
</dbReference>
<proteinExistence type="predicted"/>
<gene>
    <name evidence="6" type="ORF">PPOP_2363</name>
</gene>
<dbReference type="Gene3D" id="3.40.80.10">
    <property type="entry name" value="Peptidoglycan recognition protein-like"/>
    <property type="match status" value="1"/>
</dbReference>
<dbReference type="Pfam" id="PF01510">
    <property type="entry name" value="Amidase_2"/>
    <property type="match status" value="1"/>
</dbReference>
<organism evidence="6 7">
    <name type="scientific">Paenibacillus popilliae ATCC 14706</name>
    <dbReference type="NCBI Taxonomy" id="1212764"/>
    <lineage>
        <taxon>Bacteria</taxon>
        <taxon>Bacillati</taxon>
        <taxon>Bacillota</taxon>
        <taxon>Bacilli</taxon>
        <taxon>Bacillales</taxon>
        <taxon>Paenibacillaceae</taxon>
        <taxon>Paenibacillus</taxon>
    </lineage>
</organism>
<protein>
    <recommendedName>
        <fullName evidence="2">N-acetylmuramoyl-L-alanine amidase</fullName>
        <ecNumber evidence="2">3.5.1.28</ecNumber>
    </recommendedName>
</protein>
<dbReference type="EMBL" id="BALG01000161">
    <property type="protein sequence ID" value="GAC43000.1"/>
    <property type="molecule type" value="Genomic_DNA"/>
</dbReference>
<comment type="caution">
    <text evidence="6">The sequence shown here is derived from an EMBL/GenBank/DDBJ whole genome shotgun (WGS) entry which is preliminary data.</text>
</comment>
<dbReference type="EC" id="3.5.1.28" evidence="2"/>
<dbReference type="GO" id="GO:0009254">
    <property type="term" value="P:peptidoglycan turnover"/>
    <property type="evidence" value="ECO:0007669"/>
    <property type="project" value="TreeGrafter"/>
</dbReference>
<dbReference type="AlphaFoldDB" id="M9LIM6"/>
<keyword evidence="3" id="KW-0378">Hydrolase</keyword>
<sequence>MHLISLTGGQQEDTNQEITTSTLKVAADLLGLSPDILKENVYQNIRGGAALLVKYVTEIVGGIPEHDSDWYGAIAKYYASNQEVLAEDFANQVYESINEGEKRTTSEGERVYLFPKQVKPNLKTLKRSQQRNGQNKTADCPSDLPCHFVPAFHQQLSDDPSNYGNYDVSDRPTFGPEIRYIIIHDTECSYDEAINWFATPASYVSAHYVIRSTDGDITQMVDTKDVPWHAGNWYFNMHSIGIEHEGHALEGATWYSEPMYRSSAKLVRYIAEKYNIPLDRAHIFGHAQIPGINESRQTGMHWDPGPYWDWEHYMELLGSTVVTHDNKGKIVTLKPDFKTNKQTISDADPTVQPANFVYLYEQPTFEAPLFRDPALGIGNQTGSYWGDKLLTGTSFYLVEQKGDWNAIWFAGKKAWFYNPQNQYTINTKGTIITPKKGKKEIDVYGAAFPENSAYPQNITPPEVAPLQYKISEGQFYVAVEKMNGDWYHAKVFTESPYGFHTEIVGKDEYYRIYLNHRFGFVKASDVDVVKLQEPTAPTNPQASNSTEN</sequence>
<evidence type="ECO:0000256" key="1">
    <source>
        <dbReference type="ARBA" id="ARBA00001561"/>
    </source>
</evidence>
<keyword evidence="4" id="KW-0961">Cell wall biogenesis/degradation</keyword>
<evidence type="ECO:0000256" key="3">
    <source>
        <dbReference type="ARBA" id="ARBA00022801"/>
    </source>
</evidence>
<dbReference type="PANTHER" id="PTHR30417">
    <property type="entry name" value="N-ACETYLMURAMOYL-L-ALANINE AMIDASE AMID"/>
    <property type="match status" value="1"/>
</dbReference>
<dbReference type="InterPro" id="IPR051206">
    <property type="entry name" value="NAMLAA_amidase_2"/>
</dbReference>
<evidence type="ECO:0000313" key="7">
    <source>
        <dbReference type="Proteomes" id="UP000029453"/>
    </source>
</evidence>
<dbReference type="GO" id="GO:0009253">
    <property type="term" value="P:peptidoglycan catabolic process"/>
    <property type="evidence" value="ECO:0007669"/>
    <property type="project" value="InterPro"/>
</dbReference>
<evidence type="ECO:0000256" key="2">
    <source>
        <dbReference type="ARBA" id="ARBA00011901"/>
    </source>
</evidence>
<reference evidence="6 7" key="1">
    <citation type="submission" date="2012-10" db="EMBL/GenBank/DDBJ databases">
        <title>Draft Genome Sequence of Paenibacillus popilliae ATCC 14706T.</title>
        <authorList>
            <person name="Iiyama K."/>
            <person name="Mori K."/>
            <person name="Mon H."/>
            <person name="Chieda Y."/>
            <person name="Lee J.M."/>
            <person name="Kusakabe T."/>
            <person name="Tashiro K."/>
            <person name="Asano S."/>
            <person name="Yasunaga-Aoki C."/>
            <person name="Shimizu S."/>
        </authorList>
    </citation>
    <scope>NUCLEOTIDE SEQUENCE [LARGE SCALE GENOMIC DNA]</scope>
    <source>
        <strain evidence="6 7">ATCC 14706</strain>
    </source>
</reference>
<comment type="catalytic activity">
    <reaction evidence="1">
        <text>Hydrolyzes the link between N-acetylmuramoyl residues and L-amino acid residues in certain cell-wall glycopeptides.</text>
        <dbReference type="EC" id="3.5.1.28"/>
    </reaction>
</comment>
<evidence type="ECO:0000259" key="5">
    <source>
        <dbReference type="SMART" id="SM00644"/>
    </source>
</evidence>